<proteinExistence type="predicted"/>
<protein>
    <submittedName>
        <fullName evidence="1">Uncharacterized protein</fullName>
    </submittedName>
</protein>
<dbReference type="OrthoDB" id="3298357at2"/>
<dbReference type="GeneID" id="49388455"/>
<gene>
    <name evidence="1" type="ORF">SLAV_37540</name>
</gene>
<dbReference type="EMBL" id="CP024985">
    <property type="protein sequence ID" value="ATZ29273.1"/>
    <property type="molecule type" value="Genomic_DNA"/>
</dbReference>
<dbReference type="RefSeq" id="WP_030227644.1">
    <property type="nucleotide sequence ID" value="NZ_BSRP01000039.1"/>
</dbReference>
<evidence type="ECO:0000313" key="2">
    <source>
        <dbReference type="Proteomes" id="UP000231791"/>
    </source>
</evidence>
<accession>A0A2K8PTV9</accession>
<name>A0A2K8PTV9_STRLA</name>
<keyword evidence="2" id="KW-1185">Reference proteome</keyword>
<dbReference type="Proteomes" id="UP000231791">
    <property type="component" value="Chromosome"/>
</dbReference>
<dbReference type="AlphaFoldDB" id="A0A2K8PTV9"/>
<dbReference type="KEGG" id="slx:SLAV_37540"/>
<sequence length="170" mass="19372">MATHWKNSPELFASILRRHGLDPDTVDDVARAWSAFQEFVQVQIDGIEPAEDDGDGFIVQWGRWGWNDDRPALVFTRQFAVSDEGDRDDEFWQPQRWSVELELFFADAPAWADLDKMAWTNSMGFDFDPIGHERAATLAQIATFIETLPQVSAMWRAIPVDSALGLERAD</sequence>
<evidence type="ECO:0000313" key="1">
    <source>
        <dbReference type="EMBL" id="ATZ29273.1"/>
    </source>
</evidence>
<organism evidence="1 2">
    <name type="scientific">Streptomyces lavendulae subsp. lavendulae</name>
    <dbReference type="NCBI Taxonomy" id="58340"/>
    <lineage>
        <taxon>Bacteria</taxon>
        <taxon>Bacillati</taxon>
        <taxon>Actinomycetota</taxon>
        <taxon>Actinomycetes</taxon>
        <taxon>Kitasatosporales</taxon>
        <taxon>Streptomycetaceae</taxon>
        <taxon>Streptomyces</taxon>
    </lineage>
</organism>
<reference evidence="1 2" key="1">
    <citation type="submission" date="2017-11" db="EMBL/GenBank/DDBJ databases">
        <title>Complete genome sequence of Streptomyces lavendulae subsp. lavendulae CCM 3239 (formerly 'Streptomyces aureofaciens CCM 3239'), the producer of the angucycline-type antibiotic auricin.</title>
        <authorList>
            <person name="Busche T."/>
            <person name="Novakova R."/>
            <person name="Al'Dilaimi A."/>
            <person name="Homerova D."/>
            <person name="Feckova L."/>
            <person name="Rezuchova B."/>
            <person name="Mingyar E."/>
            <person name="Csolleiova D."/>
            <person name="Bekeova C."/>
            <person name="Winkler A."/>
            <person name="Sevcikova B."/>
            <person name="Kalinowski J."/>
            <person name="Kormanec J."/>
            <person name="Ruckert C."/>
        </authorList>
    </citation>
    <scope>NUCLEOTIDE SEQUENCE [LARGE SCALE GENOMIC DNA]</scope>
    <source>
        <strain evidence="1 2">CCM 3239</strain>
    </source>
</reference>